<evidence type="ECO:0000256" key="1">
    <source>
        <dbReference type="SAM" id="SignalP"/>
    </source>
</evidence>
<name>A0A068S3A6_9FUNG</name>
<reference evidence="2" key="1">
    <citation type="submission" date="2013-08" db="EMBL/GenBank/DDBJ databases">
        <title>Gene expansion shapes genome architecture in the human pathogen Lichtheimia corymbifera: an evolutionary genomics analysis in the ancient terrestrial Mucorales (Mucoromycotina).</title>
        <authorList>
            <person name="Schwartze V.U."/>
            <person name="Winter S."/>
            <person name="Shelest E."/>
            <person name="Marcet-Houben M."/>
            <person name="Horn F."/>
            <person name="Wehner S."/>
            <person name="Hoffmann K."/>
            <person name="Riege K."/>
            <person name="Sammeth M."/>
            <person name="Nowrousian M."/>
            <person name="Valiante V."/>
            <person name="Linde J."/>
            <person name="Jacobsen I.D."/>
            <person name="Marz M."/>
            <person name="Brakhage A.A."/>
            <person name="Gabaldon T."/>
            <person name="Bocker S."/>
            <person name="Voigt K."/>
        </authorList>
    </citation>
    <scope>NUCLEOTIDE SEQUENCE [LARGE SCALE GENOMIC DNA]</scope>
    <source>
        <strain evidence="2">FSU 9682</strain>
    </source>
</reference>
<keyword evidence="3" id="KW-1185">Reference proteome</keyword>
<feature type="signal peptide" evidence="1">
    <location>
        <begin position="1"/>
        <end position="21"/>
    </location>
</feature>
<accession>A0A068S3A6</accession>
<dbReference type="VEuPathDB" id="FungiDB:LCOR_07773.1"/>
<keyword evidence="1" id="KW-0732">Signal</keyword>
<feature type="chain" id="PRO_5001652895" evidence="1">
    <location>
        <begin position="22"/>
        <end position="174"/>
    </location>
</feature>
<evidence type="ECO:0000313" key="3">
    <source>
        <dbReference type="Proteomes" id="UP000027586"/>
    </source>
</evidence>
<dbReference type="AlphaFoldDB" id="A0A068S3A6"/>
<organism evidence="2 3">
    <name type="scientific">Lichtheimia corymbifera JMRC:FSU:9682</name>
    <dbReference type="NCBI Taxonomy" id="1263082"/>
    <lineage>
        <taxon>Eukaryota</taxon>
        <taxon>Fungi</taxon>
        <taxon>Fungi incertae sedis</taxon>
        <taxon>Mucoromycota</taxon>
        <taxon>Mucoromycotina</taxon>
        <taxon>Mucoromycetes</taxon>
        <taxon>Mucorales</taxon>
        <taxon>Lichtheimiaceae</taxon>
        <taxon>Lichtheimia</taxon>
    </lineage>
</organism>
<dbReference type="EMBL" id="CBTN010000040">
    <property type="protein sequence ID" value="CDH56759.1"/>
    <property type="molecule type" value="Genomic_DNA"/>
</dbReference>
<dbReference type="STRING" id="1263082.A0A068S3A6"/>
<comment type="caution">
    <text evidence="2">The sequence shown here is derived from an EMBL/GenBank/DDBJ whole genome shotgun (WGS) entry which is preliminary data.</text>
</comment>
<sequence>MAKSISLFYLVAVALQTMCVASTAITRPYQASLTVDDDDIKANSLSNIYLDYGNRNIQGTLTLTFGDCAGDLDTPHTTIIGSADISDQVKPTKFVWATPGYTKSGCIFAIDDKGKVFAKSKRYTISPKISKRGHPELDDMHFDAVNFYKVRTANHGNMVAASDKSESRCYYYYA</sequence>
<gene>
    <name evidence="2" type="ORF">LCOR_07773.1</name>
</gene>
<proteinExistence type="predicted"/>
<evidence type="ECO:0000313" key="2">
    <source>
        <dbReference type="EMBL" id="CDH56759.1"/>
    </source>
</evidence>
<dbReference type="OrthoDB" id="7777654at2759"/>
<protein>
    <submittedName>
        <fullName evidence="2">Uncharacterized protein</fullName>
    </submittedName>
</protein>
<dbReference type="Proteomes" id="UP000027586">
    <property type="component" value="Unassembled WGS sequence"/>
</dbReference>